<feature type="transmembrane region" description="Helical" evidence="1">
    <location>
        <begin position="138"/>
        <end position="159"/>
    </location>
</feature>
<feature type="transmembrane region" description="Helical" evidence="1">
    <location>
        <begin position="39"/>
        <end position="61"/>
    </location>
</feature>
<protein>
    <submittedName>
        <fullName evidence="2">UbiA family prenyltransferase</fullName>
    </submittedName>
</protein>
<feature type="transmembrane region" description="Helical" evidence="1">
    <location>
        <begin position="7"/>
        <end position="27"/>
    </location>
</feature>
<feature type="transmembrane region" description="Helical" evidence="1">
    <location>
        <begin position="81"/>
        <end position="101"/>
    </location>
</feature>
<reference evidence="3" key="1">
    <citation type="journal article" date="2019" name="Int. J. Syst. Evol. Microbiol.">
        <title>The Global Catalogue of Microorganisms (GCM) 10K type strain sequencing project: providing services to taxonomists for standard genome sequencing and annotation.</title>
        <authorList>
            <consortium name="The Broad Institute Genomics Platform"/>
            <consortium name="The Broad Institute Genome Sequencing Center for Infectious Disease"/>
            <person name="Wu L."/>
            <person name="Ma J."/>
        </authorList>
    </citation>
    <scope>NUCLEOTIDE SEQUENCE [LARGE SCALE GENOMIC DNA]</scope>
    <source>
        <strain evidence="3">CGMCC 4.7393</strain>
    </source>
</reference>
<dbReference type="Proteomes" id="UP001596405">
    <property type="component" value="Unassembled WGS sequence"/>
</dbReference>
<proteinExistence type="predicted"/>
<feature type="transmembrane region" description="Helical" evidence="1">
    <location>
        <begin position="216"/>
        <end position="235"/>
    </location>
</feature>
<feature type="transmembrane region" description="Helical" evidence="1">
    <location>
        <begin position="261"/>
        <end position="281"/>
    </location>
</feature>
<feature type="transmembrane region" description="Helical" evidence="1">
    <location>
        <begin position="171"/>
        <end position="188"/>
    </location>
</feature>
<dbReference type="EMBL" id="JBHSYQ010000003">
    <property type="protein sequence ID" value="MFC6996299.1"/>
    <property type="molecule type" value="Genomic_DNA"/>
</dbReference>
<keyword evidence="1" id="KW-1133">Transmembrane helix</keyword>
<accession>A0ABW2DHX4</accession>
<evidence type="ECO:0000256" key="1">
    <source>
        <dbReference type="SAM" id="Phobius"/>
    </source>
</evidence>
<keyword evidence="3" id="KW-1185">Reference proteome</keyword>
<evidence type="ECO:0000313" key="3">
    <source>
        <dbReference type="Proteomes" id="UP001596405"/>
    </source>
</evidence>
<organism evidence="2 3">
    <name type="scientific">Rufibacter roseus</name>
    <dbReference type="NCBI Taxonomy" id="1567108"/>
    <lineage>
        <taxon>Bacteria</taxon>
        <taxon>Pseudomonadati</taxon>
        <taxon>Bacteroidota</taxon>
        <taxon>Cytophagia</taxon>
        <taxon>Cytophagales</taxon>
        <taxon>Hymenobacteraceae</taxon>
        <taxon>Rufibacter</taxon>
    </lineage>
</organism>
<gene>
    <name evidence="2" type="ORF">ACFQHR_01625</name>
</gene>
<keyword evidence="1" id="KW-0812">Transmembrane</keyword>
<keyword evidence="1" id="KW-0472">Membrane</keyword>
<sequence length="282" mass="32091">MRLAQNILNTILYSNLFISGCAAGLVYETYLLSGIPASLRLAAIVFFGTMFVYNIDGLLPYKFNQEELVSQRTQWVRQNRLLLQTIAMASALCAITLYYTALFELNFWFILHLLVVAGLYSVPFIPEQDRYIPLRDVPLLKVFMIAYVWTAITVQLPLMEAAHDLFSPENLFLFLRRFLFIFSLTLVFDIRDVNKDQLTGTITFPVKWGVERTKKLALLLLLLFVLSSPIGATWWQALGLALSGVAAAALIRKTHANRSQYFFLIAADGMMLVQVLLVWLFS</sequence>
<dbReference type="PROSITE" id="PS51257">
    <property type="entry name" value="PROKAR_LIPOPROTEIN"/>
    <property type="match status" value="1"/>
</dbReference>
<name>A0ABW2DHX4_9BACT</name>
<comment type="caution">
    <text evidence="2">The sequence shown here is derived from an EMBL/GenBank/DDBJ whole genome shotgun (WGS) entry which is preliminary data.</text>
</comment>
<feature type="transmembrane region" description="Helical" evidence="1">
    <location>
        <begin position="107"/>
        <end position="126"/>
    </location>
</feature>
<dbReference type="RefSeq" id="WP_066619994.1">
    <property type="nucleotide sequence ID" value="NZ_JBHSYQ010000003.1"/>
</dbReference>
<evidence type="ECO:0000313" key="2">
    <source>
        <dbReference type="EMBL" id="MFC6996299.1"/>
    </source>
</evidence>